<sequence>MTTHSVPSNYVGVWSRSKLRRGNGPWDFTTRVFWLQTPFWHADIRIPADRPDFSGVRSLAECSQKQLNALLMQEAFCGTTTVEDDVCRWSRQIDYRLRDTDDFGQMMFNGNDVEEIGIETDYYELWHKLPDSIGRSFALQRDDLHGEQRRSFLCVAGDYFIYSRNRSMCTSPAVRIRRKIQTECAGRQELEAFLDYESSLGKIKDGVGTIQMSTLPWREGQVAFDLNVIAEEIKAAQLSNNAARCWVLIAGSGEFAIENAQAA</sequence>
<gene>
    <name evidence="1" type="ORF">AWB68_02553</name>
</gene>
<evidence type="ECO:0000313" key="2">
    <source>
        <dbReference type="Proteomes" id="UP000054770"/>
    </source>
</evidence>
<proteinExistence type="predicted"/>
<dbReference type="OrthoDB" id="4774648at2"/>
<dbReference type="Proteomes" id="UP000054770">
    <property type="component" value="Unassembled WGS sequence"/>
</dbReference>
<accession>A0A158I7P0</accession>
<dbReference type="AlphaFoldDB" id="A0A158I7P0"/>
<organism evidence="1 2">
    <name type="scientific">Caballeronia choica</name>
    <dbReference type="NCBI Taxonomy" id="326476"/>
    <lineage>
        <taxon>Bacteria</taxon>
        <taxon>Pseudomonadati</taxon>
        <taxon>Pseudomonadota</taxon>
        <taxon>Betaproteobacteria</taxon>
        <taxon>Burkholderiales</taxon>
        <taxon>Burkholderiaceae</taxon>
        <taxon>Caballeronia</taxon>
    </lineage>
</organism>
<name>A0A158I7P0_9BURK</name>
<dbReference type="EMBL" id="FCON02000022">
    <property type="protein sequence ID" value="SAL52279.1"/>
    <property type="molecule type" value="Genomic_DNA"/>
</dbReference>
<dbReference type="RefSeq" id="WP_125482924.1">
    <property type="nucleotide sequence ID" value="NZ_FCON02000022.1"/>
</dbReference>
<keyword evidence="2" id="KW-1185">Reference proteome</keyword>
<comment type="caution">
    <text evidence="1">The sequence shown here is derived from an EMBL/GenBank/DDBJ whole genome shotgun (WGS) entry which is preliminary data.</text>
</comment>
<protein>
    <submittedName>
        <fullName evidence="1">Uncharacterized protein</fullName>
    </submittedName>
</protein>
<reference evidence="1" key="1">
    <citation type="submission" date="2016-01" db="EMBL/GenBank/DDBJ databases">
        <authorList>
            <person name="Peeters C."/>
        </authorList>
    </citation>
    <scope>NUCLEOTIDE SEQUENCE [LARGE SCALE GENOMIC DNA]</scope>
    <source>
        <strain evidence="1">LMG 22940</strain>
    </source>
</reference>
<evidence type="ECO:0000313" key="1">
    <source>
        <dbReference type="EMBL" id="SAL52279.1"/>
    </source>
</evidence>